<dbReference type="EMBL" id="LYDR01000039">
    <property type="protein sequence ID" value="ODA34638.1"/>
    <property type="molecule type" value="Genomic_DNA"/>
</dbReference>
<keyword evidence="2" id="KW-1185">Reference proteome</keyword>
<dbReference type="Proteomes" id="UP000094828">
    <property type="component" value="Unassembled WGS sequence"/>
</dbReference>
<proteinExistence type="predicted"/>
<accession>A0A1C3EN38</accession>
<organism evidence="1 2">
    <name type="scientific">Planctopirus hydrillae</name>
    <dbReference type="NCBI Taxonomy" id="1841610"/>
    <lineage>
        <taxon>Bacteria</taxon>
        <taxon>Pseudomonadati</taxon>
        <taxon>Planctomycetota</taxon>
        <taxon>Planctomycetia</taxon>
        <taxon>Planctomycetales</taxon>
        <taxon>Planctomycetaceae</taxon>
        <taxon>Planctopirus</taxon>
    </lineage>
</organism>
<comment type="caution">
    <text evidence="1">The sequence shown here is derived from an EMBL/GenBank/DDBJ whole genome shotgun (WGS) entry which is preliminary data.</text>
</comment>
<reference evidence="1 2" key="1">
    <citation type="submission" date="2016-05" db="EMBL/GenBank/DDBJ databases">
        <title>Genomic and physiological characterization of Planctopirus sp. isolated from fresh water lake.</title>
        <authorList>
            <person name="Subhash Y."/>
            <person name="Ramana C."/>
        </authorList>
    </citation>
    <scope>NUCLEOTIDE SEQUENCE [LARGE SCALE GENOMIC DNA]</scope>
    <source>
        <strain evidence="1 2">JC280</strain>
    </source>
</reference>
<evidence type="ECO:0000313" key="2">
    <source>
        <dbReference type="Proteomes" id="UP000094828"/>
    </source>
</evidence>
<dbReference type="STRING" id="1841610.A6X21_02860"/>
<protein>
    <submittedName>
        <fullName evidence="1">Uncharacterized protein</fullName>
    </submittedName>
</protein>
<evidence type="ECO:0000313" key="1">
    <source>
        <dbReference type="EMBL" id="ODA34638.1"/>
    </source>
</evidence>
<sequence length="69" mass="7476">MPECRWVGIVHILWMPCCIGSTVCRLMGADQELLAATFRVSPAVFLSSAQGNLYNTSMTSQEVIAACVP</sequence>
<gene>
    <name evidence="1" type="ORF">A6X21_02860</name>
</gene>
<name>A0A1C3EN38_9PLAN</name>
<dbReference type="AlphaFoldDB" id="A0A1C3EN38"/>